<dbReference type="OrthoDB" id="9784513at2"/>
<evidence type="ECO:0000313" key="3">
    <source>
        <dbReference type="Proteomes" id="UP000308901"/>
    </source>
</evidence>
<name>A0A5R8XZ01_9BACT</name>
<dbReference type="PROSITE" id="PS50206">
    <property type="entry name" value="RHODANESE_3"/>
    <property type="match status" value="1"/>
</dbReference>
<dbReference type="Proteomes" id="UP000308901">
    <property type="component" value="Unassembled WGS sequence"/>
</dbReference>
<protein>
    <submittedName>
        <fullName evidence="2">Rhodanese-like domain-containing protein</fullName>
    </submittedName>
</protein>
<dbReference type="RefSeq" id="WP_138153558.1">
    <property type="nucleotide sequence ID" value="NZ_CBDDKQ010000004.1"/>
</dbReference>
<dbReference type="SMART" id="SM00450">
    <property type="entry name" value="RHOD"/>
    <property type="match status" value="1"/>
</dbReference>
<dbReference type="EMBL" id="VANU01000006">
    <property type="protein sequence ID" value="TLP36328.1"/>
    <property type="molecule type" value="Genomic_DNA"/>
</dbReference>
<dbReference type="Pfam" id="PF00581">
    <property type="entry name" value="Rhodanese"/>
    <property type="match status" value="1"/>
</dbReference>
<feature type="domain" description="Rhodanese" evidence="1">
    <location>
        <begin position="107"/>
        <end position="220"/>
    </location>
</feature>
<keyword evidence="3" id="KW-1185">Reference proteome</keyword>
<organism evidence="2 3">
    <name type="scientific">Arcobacter arenosus</name>
    <dbReference type="NCBI Taxonomy" id="2576037"/>
    <lineage>
        <taxon>Bacteria</taxon>
        <taxon>Pseudomonadati</taxon>
        <taxon>Campylobacterota</taxon>
        <taxon>Epsilonproteobacteria</taxon>
        <taxon>Campylobacterales</taxon>
        <taxon>Arcobacteraceae</taxon>
        <taxon>Arcobacter</taxon>
    </lineage>
</organism>
<dbReference type="InterPro" id="IPR001763">
    <property type="entry name" value="Rhodanese-like_dom"/>
</dbReference>
<sequence length="221" mass="25615">MKIFLFIILLFSFSFSYDYDLKNVGVEIEANDKIIKIKRIEDQDCLLINGANPENLFSGDYAKEGLPKACVKKFLTTMGKITPMKINDKIETIGELEVIKFIEKSQTNKNMLLIDSRLPDWYLQFTIPTAENIPFTYFNKNKYPDDFYDALEMIGVKEISKDKYDFSKAKELVLFCNGAWCPQSSFAIENLIKLGFPQEKIKWYRGGIYSWKLLNLTTVAE</sequence>
<accession>A0A5R8XZ01</accession>
<reference evidence="2 3" key="1">
    <citation type="submission" date="2019-05" db="EMBL/GenBank/DDBJ databases">
        <title>Arcobacter sp. nov., isolated from sea sediment.</title>
        <authorList>
            <person name="Kim W."/>
        </authorList>
    </citation>
    <scope>NUCLEOTIDE SEQUENCE [LARGE SCALE GENOMIC DNA]</scope>
    <source>
        <strain evidence="2 3">CAU 1517</strain>
    </source>
</reference>
<dbReference type="SUPFAM" id="SSF52821">
    <property type="entry name" value="Rhodanese/Cell cycle control phosphatase"/>
    <property type="match status" value="1"/>
</dbReference>
<dbReference type="AlphaFoldDB" id="A0A5R8XZ01"/>
<dbReference type="InterPro" id="IPR036873">
    <property type="entry name" value="Rhodanese-like_dom_sf"/>
</dbReference>
<proteinExistence type="predicted"/>
<evidence type="ECO:0000313" key="2">
    <source>
        <dbReference type="EMBL" id="TLP36328.1"/>
    </source>
</evidence>
<comment type="caution">
    <text evidence="2">The sequence shown here is derived from an EMBL/GenBank/DDBJ whole genome shotgun (WGS) entry which is preliminary data.</text>
</comment>
<dbReference type="Gene3D" id="3.40.250.10">
    <property type="entry name" value="Rhodanese-like domain"/>
    <property type="match status" value="1"/>
</dbReference>
<gene>
    <name evidence="2" type="ORF">FDK22_13770</name>
</gene>
<evidence type="ECO:0000259" key="1">
    <source>
        <dbReference type="PROSITE" id="PS50206"/>
    </source>
</evidence>
<dbReference type="CDD" id="cd00158">
    <property type="entry name" value="RHOD"/>
    <property type="match status" value="1"/>
</dbReference>